<name>A0AAW2RZ31_SESRA</name>
<sequence>MEEHKLRCLHLLLKRTRENVEMYISAMGELEQRARNCYAEPVSLNSAEFIKMLVLDGCFIIELVREETDPTCENDPIFEMGWLMGTLERDIILFENQIPFFVLCTLFDMIDGPHQRNMLIDRLLSFCKGLYPGGPRKDETKRSPEEIKHILDLIHGNWFPHEEVSVNFGE</sequence>
<protein>
    <submittedName>
        <fullName evidence="1">Uncharacterized protein</fullName>
    </submittedName>
</protein>
<dbReference type="PANTHER" id="PTHR31170:SF17">
    <property type="match status" value="1"/>
</dbReference>
<organism evidence="1">
    <name type="scientific">Sesamum radiatum</name>
    <name type="common">Black benniseed</name>
    <dbReference type="NCBI Taxonomy" id="300843"/>
    <lineage>
        <taxon>Eukaryota</taxon>
        <taxon>Viridiplantae</taxon>
        <taxon>Streptophyta</taxon>
        <taxon>Embryophyta</taxon>
        <taxon>Tracheophyta</taxon>
        <taxon>Spermatophyta</taxon>
        <taxon>Magnoliopsida</taxon>
        <taxon>eudicotyledons</taxon>
        <taxon>Gunneridae</taxon>
        <taxon>Pentapetalae</taxon>
        <taxon>asterids</taxon>
        <taxon>lamiids</taxon>
        <taxon>Lamiales</taxon>
        <taxon>Pedaliaceae</taxon>
        <taxon>Sesamum</taxon>
    </lineage>
</organism>
<dbReference type="AlphaFoldDB" id="A0AAW2RZ31"/>
<proteinExistence type="predicted"/>
<gene>
    <name evidence="1" type="ORF">Sradi_2956800</name>
</gene>
<comment type="caution">
    <text evidence="1">The sequence shown here is derived from an EMBL/GenBank/DDBJ whole genome shotgun (WGS) entry which is preliminary data.</text>
</comment>
<dbReference type="Pfam" id="PF03140">
    <property type="entry name" value="DUF247"/>
    <property type="match status" value="1"/>
</dbReference>
<reference evidence="1" key="2">
    <citation type="journal article" date="2024" name="Plant">
        <title>Genomic evolution and insights into agronomic trait innovations of Sesamum species.</title>
        <authorList>
            <person name="Miao H."/>
            <person name="Wang L."/>
            <person name="Qu L."/>
            <person name="Liu H."/>
            <person name="Sun Y."/>
            <person name="Le M."/>
            <person name="Wang Q."/>
            <person name="Wei S."/>
            <person name="Zheng Y."/>
            <person name="Lin W."/>
            <person name="Duan Y."/>
            <person name="Cao H."/>
            <person name="Xiong S."/>
            <person name="Wang X."/>
            <person name="Wei L."/>
            <person name="Li C."/>
            <person name="Ma Q."/>
            <person name="Ju M."/>
            <person name="Zhao R."/>
            <person name="Li G."/>
            <person name="Mu C."/>
            <person name="Tian Q."/>
            <person name="Mei H."/>
            <person name="Zhang T."/>
            <person name="Gao T."/>
            <person name="Zhang H."/>
        </authorList>
    </citation>
    <scope>NUCLEOTIDE SEQUENCE</scope>
    <source>
        <strain evidence="1">G02</strain>
    </source>
</reference>
<accession>A0AAW2RZ31</accession>
<dbReference type="EMBL" id="JACGWJ010000012">
    <property type="protein sequence ID" value="KAL0385625.1"/>
    <property type="molecule type" value="Genomic_DNA"/>
</dbReference>
<evidence type="ECO:0000313" key="1">
    <source>
        <dbReference type="EMBL" id="KAL0385625.1"/>
    </source>
</evidence>
<dbReference type="InterPro" id="IPR004158">
    <property type="entry name" value="DUF247_pln"/>
</dbReference>
<reference evidence="1" key="1">
    <citation type="submission" date="2020-06" db="EMBL/GenBank/DDBJ databases">
        <authorList>
            <person name="Li T."/>
            <person name="Hu X."/>
            <person name="Zhang T."/>
            <person name="Song X."/>
            <person name="Zhang H."/>
            <person name="Dai N."/>
            <person name="Sheng W."/>
            <person name="Hou X."/>
            <person name="Wei L."/>
        </authorList>
    </citation>
    <scope>NUCLEOTIDE SEQUENCE</scope>
    <source>
        <strain evidence="1">G02</strain>
        <tissue evidence="1">Leaf</tissue>
    </source>
</reference>
<dbReference type="PANTHER" id="PTHR31170">
    <property type="entry name" value="BNAC04G53230D PROTEIN"/>
    <property type="match status" value="1"/>
</dbReference>